<proteinExistence type="predicted"/>
<feature type="transmembrane region" description="Helical" evidence="1">
    <location>
        <begin position="116"/>
        <end position="132"/>
    </location>
</feature>
<keyword evidence="1" id="KW-0472">Membrane</keyword>
<dbReference type="PANTHER" id="PTHR30590">
    <property type="entry name" value="INNER MEMBRANE PROTEIN"/>
    <property type="match status" value="1"/>
</dbReference>
<dbReference type="Proteomes" id="UP000625033">
    <property type="component" value="Unassembled WGS sequence"/>
</dbReference>
<keyword evidence="4" id="KW-1185">Reference proteome</keyword>
<sequence length="367" mass="39148">MTRTTASSPAPGSHPARPSLGRVAALDAARAVAIVGMMAVNVGPRDVEGPVGLLYQLPAGRASLLFMVLAGVGMSILTRTARQPGGHLPWQTILWRAALLLVGGLALQMLDHEVSVILPTYGFLFLICMPLLRRSNLTLAVIATASTLAGPLIWLLAQRATGQTYDFTQPVLADAPRDILEGIVLSGSYPAVVWIAPFVLGLLLGRADLRARRVQVRLAVAGAATALIAYVLSQILIVLLGEPSEPAGWTKLVSAVDHSQMPLWLISGTGSAVLILGIFLLAEDVVARRLKFLCAAGRLSLTVYVGHLLVLAAWVRPEPHTLAEGILITLVMAVAALIFASVWTRFFATGPLEFLFRWPRSRSSSRG</sequence>
<comment type="caution">
    <text evidence="3">The sequence shown here is derived from an EMBL/GenBank/DDBJ whole genome shotgun (WGS) entry which is preliminary data.</text>
</comment>
<feature type="transmembrane region" description="Helical" evidence="1">
    <location>
        <begin position="216"/>
        <end position="241"/>
    </location>
</feature>
<feature type="transmembrane region" description="Helical" evidence="1">
    <location>
        <begin position="139"/>
        <end position="157"/>
    </location>
</feature>
<reference evidence="3" key="1">
    <citation type="submission" date="2020-11" db="EMBL/GenBank/DDBJ databases">
        <title>Sequencing the genomes of 1000 actinobacteria strains.</title>
        <authorList>
            <person name="Klenk H.-P."/>
        </authorList>
    </citation>
    <scope>NUCLEOTIDE SEQUENCE</scope>
    <source>
        <strain evidence="3">DSM 26152</strain>
    </source>
</reference>
<evidence type="ECO:0000313" key="3">
    <source>
        <dbReference type="EMBL" id="MBG6084273.1"/>
    </source>
</evidence>
<keyword evidence="1" id="KW-0812">Transmembrane</keyword>
<dbReference type="InterPro" id="IPR052529">
    <property type="entry name" value="Bact_Transport_Assoc"/>
</dbReference>
<dbReference type="InterPro" id="IPR007349">
    <property type="entry name" value="DUF418"/>
</dbReference>
<feature type="transmembrane region" description="Helical" evidence="1">
    <location>
        <begin position="326"/>
        <end position="348"/>
    </location>
</feature>
<feature type="transmembrane region" description="Helical" evidence="1">
    <location>
        <begin position="293"/>
        <end position="314"/>
    </location>
</feature>
<dbReference type="Pfam" id="PF04235">
    <property type="entry name" value="DUF418"/>
    <property type="match status" value="1"/>
</dbReference>
<feature type="domain" description="DUF418" evidence="2">
    <location>
        <begin position="227"/>
        <end position="358"/>
    </location>
</feature>
<name>A0A931GEB9_9MICC</name>
<feature type="transmembrane region" description="Helical" evidence="1">
    <location>
        <begin position="20"/>
        <end position="42"/>
    </location>
</feature>
<organism evidence="3 4">
    <name type="scientific">Zhihengliuella flava</name>
    <dbReference type="NCBI Taxonomy" id="1285193"/>
    <lineage>
        <taxon>Bacteria</taxon>
        <taxon>Bacillati</taxon>
        <taxon>Actinomycetota</taxon>
        <taxon>Actinomycetes</taxon>
        <taxon>Micrococcales</taxon>
        <taxon>Micrococcaceae</taxon>
        <taxon>Zhihengliuella</taxon>
    </lineage>
</organism>
<feature type="transmembrane region" description="Helical" evidence="1">
    <location>
        <begin position="93"/>
        <end position="110"/>
    </location>
</feature>
<dbReference type="RefSeq" id="WP_196835608.1">
    <property type="nucleotide sequence ID" value="NZ_JADOTZ010000001.1"/>
</dbReference>
<feature type="transmembrane region" description="Helical" evidence="1">
    <location>
        <begin position="183"/>
        <end position="204"/>
    </location>
</feature>
<dbReference type="EMBL" id="JADOTZ010000001">
    <property type="protein sequence ID" value="MBG6084273.1"/>
    <property type="molecule type" value="Genomic_DNA"/>
</dbReference>
<protein>
    <submittedName>
        <fullName evidence="3">Membrane protein YeiB</fullName>
    </submittedName>
</protein>
<dbReference type="PANTHER" id="PTHR30590:SF3">
    <property type="entry name" value="HYPOTHETICAL MEMBRANE SPANNING PROTEIN"/>
    <property type="match status" value="1"/>
</dbReference>
<keyword evidence="1" id="KW-1133">Transmembrane helix</keyword>
<dbReference type="AlphaFoldDB" id="A0A931GEB9"/>
<feature type="transmembrane region" description="Helical" evidence="1">
    <location>
        <begin position="62"/>
        <end position="81"/>
    </location>
</feature>
<evidence type="ECO:0000313" key="4">
    <source>
        <dbReference type="Proteomes" id="UP000625033"/>
    </source>
</evidence>
<feature type="transmembrane region" description="Helical" evidence="1">
    <location>
        <begin position="261"/>
        <end position="281"/>
    </location>
</feature>
<gene>
    <name evidence="3" type="ORF">IW252_001040</name>
</gene>
<evidence type="ECO:0000259" key="2">
    <source>
        <dbReference type="Pfam" id="PF04235"/>
    </source>
</evidence>
<evidence type="ECO:0000256" key="1">
    <source>
        <dbReference type="SAM" id="Phobius"/>
    </source>
</evidence>
<accession>A0A931GEB9</accession>